<keyword evidence="2" id="KW-1185">Reference proteome</keyword>
<name>Q6BR40_DEBHA</name>
<dbReference type="KEGG" id="dha:DEHA2D19360g"/>
<sequence>MMGDLKTLPSWTVYFNNIQGSELSTMTNNQKIGSLCVVTRLASIGDRFSRLCSMGLGYSSN</sequence>
<evidence type="ECO:0000313" key="2">
    <source>
        <dbReference type="Proteomes" id="UP000000599"/>
    </source>
</evidence>
<dbReference type="AlphaFoldDB" id="Q6BR40"/>
<protein>
    <submittedName>
        <fullName evidence="1">DEHA2D19360p</fullName>
    </submittedName>
</protein>
<evidence type="ECO:0000313" key="1">
    <source>
        <dbReference type="EMBL" id="CAG87506.1"/>
    </source>
</evidence>
<dbReference type="GeneID" id="2901427"/>
<dbReference type="HOGENOM" id="CLU_2922593_0_0_1"/>
<reference evidence="1 2" key="1">
    <citation type="journal article" date="2004" name="Nature">
        <title>Genome evolution in yeasts.</title>
        <authorList>
            <consortium name="Genolevures"/>
            <person name="Dujon B."/>
            <person name="Sherman D."/>
            <person name="Fischer G."/>
            <person name="Durrens P."/>
            <person name="Casaregola S."/>
            <person name="Lafontaine I."/>
            <person name="de Montigny J."/>
            <person name="Marck C."/>
            <person name="Neuveglise C."/>
            <person name="Talla E."/>
            <person name="Goffard N."/>
            <person name="Frangeul L."/>
            <person name="Aigle M."/>
            <person name="Anthouard V."/>
            <person name="Babour A."/>
            <person name="Barbe V."/>
            <person name="Barnay S."/>
            <person name="Blanchin S."/>
            <person name="Beckerich J.M."/>
            <person name="Beyne E."/>
            <person name="Bleykasten C."/>
            <person name="Boisrame A."/>
            <person name="Boyer J."/>
            <person name="Cattolico L."/>
            <person name="Confanioleri F."/>
            <person name="de Daruvar A."/>
            <person name="Despons L."/>
            <person name="Fabre E."/>
            <person name="Fairhead C."/>
            <person name="Ferry-Dumazet H."/>
            <person name="Groppi A."/>
            <person name="Hantraye F."/>
            <person name="Hennequin C."/>
            <person name="Jauniaux N."/>
            <person name="Joyet P."/>
            <person name="Kachouri R."/>
            <person name="Kerrest A."/>
            <person name="Koszul R."/>
            <person name="Lemaire M."/>
            <person name="Lesur I."/>
            <person name="Ma L."/>
            <person name="Muller H."/>
            <person name="Nicaud J.M."/>
            <person name="Nikolski M."/>
            <person name="Oztas S."/>
            <person name="Ozier-Kalogeropoulos O."/>
            <person name="Pellenz S."/>
            <person name="Potier S."/>
            <person name="Richard G.F."/>
            <person name="Straub M.L."/>
            <person name="Suleau A."/>
            <person name="Swennene D."/>
            <person name="Tekaia F."/>
            <person name="Wesolowski-Louvel M."/>
            <person name="Westhof E."/>
            <person name="Wirth B."/>
            <person name="Zeniou-Meyer M."/>
            <person name="Zivanovic I."/>
            <person name="Bolotin-Fukuhara M."/>
            <person name="Thierry A."/>
            <person name="Bouchier C."/>
            <person name="Caudron B."/>
            <person name="Scarpelli C."/>
            <person name="Gaillardin C."/>
            <person name="Weissenbach J."/>
            <person name="Wincker P."/>
            <person name="Souciet J.L."/>
        </authorList>
    </citation>
    <scope>NUCLEOTIDE SEQUENCE [LARGE SCALE GENOMIC DNA]</scope>
    <source>
        <strain evidence="2">ATCC 36239 / CBS 767 / BCRC 21394 / JCM 1990 / NBRC 0083 / IGC 2968</strain>
    </source>
</reference>
<dbReference type="VEuPathDB" id="FungiDB:DEHA2D19360g"/>
<dbReference type="RefSeq" id="XP_459330.1">
    <property type="nucleotide sequence ID" value="XM_459330.1"/>
</dbReference>
<proteinExistence type="predicted"/>
<accession>Q6BR40</accession>
<gene>
    <name evidence="1" type="ordered locus">DEHA2D19360g</name>
</gene>
<dbReference type="EMBL" id="CR382136">
    <property type="protein sequence ID" value="CAG87506.1"/>
    <property type="molecule type" value="Genomic_DNA"/>
</dbReference>
<dbReference type="InParanoid" id="Q6BR40"/>
<organism evidence="1 2">
    <name type="scientific">Debaryomyces hansenii (strain ATCC 36239 / CBS 767 / BCRC 21394 / JCM 1990 / NBRC 0083 / IGC 2968)</name>
    <name type="common">Yeast</name>
    <name type="synonym">Torulaspora hansenii</name>
    <dbReference type="NCBI Taxonomy" id="284592"/>
    <lineage>
        <taxon>Eukaryota</taxon>
        <taxon>Fungi</taxon>
        <taxon>Dikarya</taxon>
        <taxon>Ascomycota</taxon>
        <taxon>Saccharomycotina</taxon>
        <taxon>Pichiomycetes</taxon>
        <taxon>Debaryomycetaceae</taxon>
        <taxon>Debaryomyces</taxon>
    </lineage>
</organism>
<dbReference type="Proteomes" id="UP000000599">
    <property type="component" value="Chromosome D"/>
</dbReference>